<feature type="transmembrane region" description="Helical" evidence="1">
    <location>
        <begin position="92"/>
        <end position="113"/>
    </location>
</feature>
<name>A0A158GJU1_9BURK</name>
<dbReference type="AlphaFoldDB" id="A0A158GJU1"/>
<reference evidence="2 3" key="1">
    <citation type="submission" date="2016-01" db="EMBL/GenBank/DDBJ databases">
        <authorList>
            <person name="Oliw E.H."/>
        </authorList>
    </citation>
    <scope>NUCLEOTIDE SEQUENCE [LARGE SCALE GENOMIC DNA]</scope>
    <source>
        <strain evidence="2">LMG 27134</strain>
    </source>
</reference>
<evidence type="ECO:0000313" key="3">
    <source>
        <dbReference type="Proteomes" id="UP000054683"/>
    </source>
</evidence>
<sequence length="177" mass="19335">MIHFPALDHVAIRPIAAYLTPAVLGALLLARCARGNALFALIALPGTLAHELLHFLVGFVTLARPVSLSVWPQRTQGGSYVLGEVLFENLRWWNAAPASLAPMLGYAIAAAVAMMRLRSGYTFSSWDLAVWVALAQLIFAAWPSTVDWRLSLKSWPLLLTAFGALWLHYYSHGLAPG</sequence>
<feature type="transmembrane region" description="Helical" evidence="1">
    <location>
        <begin position="37"/>
        <end position="62"/>
    </location>
</feature>
<proteinExistence type="predicted"/>
<gene>
    <name evidence="2" type="ORF">AWB69_02815</name>
</gene>
<evidence type="ECO:0000313" key="2">
    <source>
        <dbReference type="EMBL" id="SAL32375.1"/>
    </source>
</evidence>
<protein>
    <submittedName>
        <fullName evidence="2">Uncharacterized protein</fullName>
    </submittedName>
</protein>
<accession>A0A158GJU1</accession>
<feature type="transmembrane region" description="Helical" evidence="1">
    <location>
        <begin position="154"/>
        <end position="171"/>
    </location>
</feature>
<feature type="transmembrane region" description="Helical" evidence="1">
    <location>
        <begin position="125"/>
        <end position="142"/>
    </location>
</feature>
<organism evidence="2 3">
    <name type="scientific">Caballeronia udeis</name>
    <dbReference type="NCBI Taxonomy" id="1232866"/>
    <lineage>
        <taxon>Bacteria</taxon>
        <taxon>Pseudomonadati</taxon>
        <taxon>Pseudomonadota</taxon>
        <taxon>Betaproteobacteria</taxon>
        <taxon>Burkholderiales</taxon>
        <taxon>Burkholderiaceae</taxon>
        <taxon>Caballeronia</taxon>
    </lineage>
</organism>
<keyword evidence="1" id="KW-1133">Transmembrane helix</keyword>
<dbReference type="RefSeq" id="WP_062085463.1">
    <property type="nucleotide sequence ID" value="NZ_FCOK02000015.1"/>
</dbReference>
<feature type="transmembrane region" description="Helical" evidence="1">
    <location>
        <begin position="12"/>
        <end position="30"/>
    </location>
</feature>
<dbReference type="EMBL" id="FCOK02000015">
    <property type="protein sequence ID" value="SAL32375.1"/>
    <property type="molecule type" value="Genomic_DNA"/>
</dbReference>
<evidence type="ECO:0000256" key="1">
    <source>
        <dbReference type="SAM" id="Phobius"/>
    </source>
</evidence>
<keyword evidence="1" id="KW-0472">Membrane</keyword>
<dbReference type="Proteomes" id="UP000054683">
    <property type="component" value="Unassembled WGS sequence"/>
</dbReference>
<keyword evidence="1" id="KW-0812">Transmembrane</keyword>